<keyword evidence="1" id="KW-0812">Transmembrane</keyword>
<dbReference type="OrthoDB" id="10357358at2759"/>
<keyword evidence="1" id="KW-1133">Transmembrane helix</keyword>
<accession>A0A4Z1F2G3</accession>
<reference evidence="2 3" key="1">
    <citation type="submission" date="2017-12" db="EMBL/GenBank/DDBJ databases">
        <title>Comparative genomics of Botrytis spp.</title>
        <authorList>
            <person name="Valero-Jimenez C.A."/>
            <person name="Tapia P."/>
            <person name="Veloso J."/>
            <person name="Silva-Moreno E."/>
            <person name="Staats M."/>
            <person name="Valdes J.H."/>
            <person name="Van Kan J.A.L."/>
        </authorList>
    </citation>
    <scope>NUCLEOTIDE SEQUENCE [LARGE SCALE GENOMIC DNA]</scope>
    <source>
        <strain evidence="2 3">Bt9001</strain>
    </source>
</reference>
<name>A0A4Z1F2G3_9HELO</name>
<proteinExistence type="predicted"/>
<dbReference type="Proteomes" id="UP000297777">
    <property type="component" value="Unassembled WGS sequence"/>
</dbReference>
<protein>
    <submittedName>
        <fullName evidence="2">Uncharacterized protein</fullName>
    </submittedName>
</protein>
<dbReference type="EMBL" id="PQXH01000022">
    <property type="protein sequence ID" value="TGO16933.1"/>
    <property type="molecule type" value="Genomic_DNA"/>
</dbReference>
<gene>
    <name evidence="2" type="ORF">BTUL_0022g00340</name>
</gene>
<organism evidence="2 3">
    <name type="scientific">Botrytis tulipae</name>
    <dbReference type="NCBI Taxonomy" id="87230"/>
    <lineage>
        <taxon>Eukaryota</taxon>
        <taxon>Fungi</taxon>
        <taxon>Dikarya</taxon>
        <taxon>Ascomycota</taxon>
        <taxon>Pezizomycotina</taxon>
        <taxon>Leotiomycetes</taxon>
        <taxon>Helotiales</taxon>
        <taxon>Sclerotiniaceae</taxon>
        <taxon>Botrytis</taxon>
    </lineage>
</organism>
<evidence type="ECO:0000313" key="2">
    <source>
        <dbReference type="EMBL" id="TGO16933.1"/>
    </source>
</evidence>
<evidence type="ECO:0000313" key="3">
    <source>
        <dbReference type="Proteomes" id="UP000297777"/>
    </source>
</evidence>
<sequence>MCIPCWPFTDVYLEEEKKKDNRSIMVFDPNTRQWVQIGGVGCSLFSFAAGLVIGTRVICQYKAEIHFISSVPASNLYLSDFANKNSTA</sequence>
<dbReference type="AlphaFoldDB" id="A0A4Z1F2G3"/>
<evidence type="ECO:0000256" key="1">
    <source>
        <dbReference type="SAM" id="Phobius"/>
    </source>
</evidence>
<comment type="caution">
    <text evidence="2">The sequence shown here is derived from an EMBL/GenBank/DDBJ whole genome shotgun (WGS) entry which is preliminary data.</text>
</comment>
<feature type="transmembrane region" description="Helical" evidence="1">
    <location>
        <begin position="34"/>
        <end position="53"/>
    </location>
</feature>
<keyword evidence="1" id="KW-0472">Membrane</keyword>
<keyword evidence="3" id="KW-1185">Reference proteome</keyword>